<proteinExistence type="predicted"/>
<feature type="chain" id="PRO_5009328024" evidence="2">
    <location>
        <begin position="23"/>
        <end position="400"/>
    </location>
</feature>
<protein>
    <submittedName>
        <fullName evidence="3">Uncharacterized protein</fullName>
    </submittedName>
</protein>
<feature type="signal peptide" evidence="2">
    <location>
        <begin position="1"/>
        <end position="22"/>
    </location>
</feature>
<gene>
    <name evidence="3" type="primary">106091639</name>
</gene>
<feature type="compositionally biased region" description="Basic and acidic residues" evidence="1">
    <location>
        <begin position="48"/>
        <end position="59"/>
    </location>
</feature>
<dbReference type="Proteomes" id="UP000095300">
    <property type="component" value="Unassembled WGS sequence"/>
</dbReference>
<feature type="compositionally biased region" description="Basic and acidic residues" evidence="1">
    <location>
        <begin position="218"/>
        <end position="232"/>
    </location>
</feature>
<evidence type="ECO:0000313" key="4">
    <source>
        <dbReference type="Proteomes" id="UP000095300"/>
    </source>
</evidence>
<reference evidence="3" key="1">
    <citation type="submission" date="2020-05" db="UniProtKB">
        <authorList>
            <consortium name="EnsemblMetazoa"/>
        </authorList>
    </citation>
    <scope>IDENTIFICATION</scope>
    <source>
        <strain evidence="3">USDA</strain>
    </source>
</reference>
<dbReference type="AlphaFoldDB" id="A0A1I8QB80"/>
<dbReference type="EnsemblMetazoa" id="SCAU015562-RA">
    <property type="protein sequence ID" value="SCAU015562-PA"/>
    <property type="gene ID" value="SCAU015562"/>
</dbReference>
<accession>A0A1I8QB80</accession>
<name>A0A1I8QB80_STOCA</name>
<evidence type="ECO:0000256" key="1">
    <source>
        <dbReference type="SAM" id="MobiDB-lite"/>
    </source>
</evidence>
<sequence>MHMKALQLLAVLILANCWITHCLEDVEEPEVVHVINQQQQDITTSLEQQRDLSTDSPKREAKRRKGTSPNVHIENIYIPQQIQKGEETIEGYPIYPIYTHPLTSPQRPSKNKHKTKPKPSPTETHLPEEVTAEPSINPQQKPLLIYAPEAEGLSNNDFIKIPYSAIFSQESQTPSTALNNQGISHFIVINTPTHKKQPQSNNKPKPAKEEIEEDVGEEDHHKRTNEPFEKEDIKKHLIKAPLKKSQPKIKISQLDANMGFSLAKFLLSHPSYRNLGLARSVQNKNDFPALEDDGQTEAESQVADAEDTVTDTDTDDQIMDMEKMATPSGNIDAIETEDNETEEFNAIQKLLRLINERSNKLPVDFFVGPKRPTPKIDDRLALVLLRHSKRGRQLLLAENE</sequence>
<organism evidence="3 4">
    <name type="scientific">Stomoxys calcitrans</name>
    <name type="common">Stable fly</name>
    <name type="synonym">Conops calcitrans</name>
    <dbReference type="NCBI Taxonomy" id="35570"/>
    <lineage>
        <taxon>Eukaryota</taxon>
        <taxon>Metazoa</taxon>
        <taxon>Ecdysozoa</taxon>
        <taxon>Arthropoda</taxon>
        <taxon>Hexapoda</taxon>
        <taxon>Insecta</taxon>
        <taxon>Pterygota</taxon>
        <taxon>Neoptera</taxon>
        <taxon>Endopterygota</taxon>
        <taxon>Diptera</taxon>
        <taxon>Brachycera</taxon>
        <taxon>Muscomorpha</taxon>
        <taxon>Muscoidea</taxon>
        <taxon>Muscidae</taxon>
        <taxon>Stomoxys</taxon>
    </lineage>
</organism>
<evidence type="ECO:0000313" key="3">
    <source>
        <dbReference type="EnsemblMetazoa" id="SCAU015562-PA"/>
    </source>
</evidence>
<keyword evidence="4" id="KW-1185">Reference proteome</keyword>
<evidence type="ECO:0000256" key="2">
    <source>
        <dbReference type="SAM" id="SignalP"/>
    </source>
</evidence>
<feature type="region of interest" description="Disordered" evidence="1">
    <location>
        <begin position="45"/>
        <end position="70"/>
    </location>
</feature>
<feature type="region of interest" description="Disordered" evidence="1">
    <location>
        <begin position="286"/>
        <end position="308"/>
    </location>
</feature>
<keyword evidence="2" id="KW-0732">Signal</keyword>
<feature type="region of interest" description="Disordered" evidence="1">
    <location>
        <begin position="100"/>
        <end position="140"/>
    </location>
</feature>
<feature type="region of interest" description="Disordered" evidence="1">
    <location>
        <begin position="191"/>
        <end position="232"/>
    </location>
</feature>
<dbReference type="VEuPathDB" id="VectorBase:SCAU015562"/>